<keyword evidence="1" id="KW-0732">Signal</keyword>
<sequence>MNFKSFITLFFIGATMGAAIPSTDGSAASHLERRDTTCHRNCINSFYRRYFFGNPLVNYCTRFCAAKGRPGSGR</sequence>
<feature type="signal peptide" evidence="1">
    <location>
        <begin position="1"/>
        <end position="17"/>
    </location>
</feature>
<dbReference type="Proteomes" id="UP000515153">
    <property type="component" value="Unplaced"/>
</dbReference>
<dbReference type="AlphaFoldDB" id="A0A6P8AQ96"/>
<evidence type="ECO:0000313" key="3">
    <source>
        <dbReference type="RefSeq" id="XP_030977055.1"/>
    </source>
</evidence>
<feature type="chain" id="PRO_5027908599" evidence="1">
    <location>
        <begin position="18"/>
        <end position="74"/>
    </location>
</feature>
<dbReference type="KEGG" id="pgri:PgNI_12146"/>
<reference evidence="3" key="1">
    <citation type="journal article" date="2019" name="Mol. Biol. Evol.">
        <title>Blast fungal genomes show frequent chromosomal changes, gene gains and losses, and effector gene turnover.</title>
        <authorList>
            <person name="Gomez Luciano L.B."/>
            <person name="Jason Tsai I."/>
            <person name="Chuma I."/>
            <person name="Tosa Y."/>
            <person name="Chen Y.H."/>
            <person name="Li J.Y."/>
            <person name="Li M.Y."/>
            <person name="Jade Lu M.Y."/>
            <person name="Nakayashiki H."/>
            <person name="Li W.H."/>
        </authorList>
    </citation>
    <scope>NUCLEOTIDE SEQUENCE</scope>
    <source>
        <strain evidence="3">NI907</strain>
    </source>
</reference>
<organism evidence="2 3">
    <name type="scientific">Pyricularia grisea</name>
    <name type="common">Crabgrass-specific blast fungus</name>
    <name type="synonym">Magnaporthe grisea</name>
    <dbReference type="NCBI Taxonomy" id="148305"/>
    <lineage>
        <taxon>Eukaryota</taxon>
        <taxon>Fungi</taxon>
        <taxon>Dikarya</taxon>
        <taxon>Ascomycota</taxon>
        <taxon>Pezizomycotina</taxon>
        <taxon>Sordariomycetes</taxon>
        <taxon>Sordariomycetidae</taxon>
        <taxon>Magnaporthales</taxon>
        <taxon>Pyriculariaceae</taxon>
        <taxon>Pyricularia</taxon>
    </lineage>
</organism>
<evidence type="ECO:0000313" key="2">
    <source>
        <dbReference type="Proteomes" id="UP000515153"/>
    </source>
</evidence>
<reference evidence="3" key="3">
    <citation type="submission" date="2025-08" db="UniProtKB">
        <authorList>
            <consortium name="RefSeq"/>
        </authorList>
    </citation>
    <scope>IDENTIFICATION</scope>
    <source>
        <strain evidence="3">NI907</strain>
    </source>
</reference>
<protein>
    <submittedName>
        <fullName evidence="3">Uncharacterized protein</fullName>
    </submittedName>
</protein>
<dbReference type="RefSeq" id="XP_030977055.1">
    <property type="nucleotide sequence ID" value="XM_031132101.1"/>
</dbReference>
<dbReference type="GeneID" id="41967006"/>
<evidence type="ECO:0000256" key="1">
    <source>
        <dbReference type="SAM" id="SignalP"/>
    </source>
</evidence>
<accession>A0A6P8AQ96</accession>
<reference evidence="3" key="2">
    <citation type="submission" date="2019-10" db="EMBL/GenBank/DDBJ databases">
        <authorList>
            <consortium name="NCBI Genome Project"/>
        </authorList>
    </citation>
    <scope>NUCLEOTIDE SEQUENCE</scope>
    <source>
        <strain evidence="3">NI907</strain>
    </source>
</reference>
<keyword evidence="2" id="KW-1185">Reference proteome</keyword>
<name>A0A6P8AQ96_PYRGI</name>
<proteinExistence type="predicted"/>
<gene>
    <name evidence="3" type="ORF">PgNI_12146</name>
</gene>